<accession>A0AAD6M3V0</accession>
<evidence type="ECO:0000313" key="3">
    <source>
        <dbReference type="Proteomes" id="UP001164929"/>
    </source>
</evidence>
<comment type="caution">
    <text evidence="2">The sequence shown here is derived from an EMBL/GenBank/DDBJ whole genome shotgun (WGS) entry which is preliminary data.</text>
</comment>
<dbReference type="Pfam" id="PF26138">
    <property type="entry name" value="DUF8040"/>
    <property type="match status" value="1"/>
</dbReference>
<organism evidence="2 3">
    <name type="scientific">Populus alba x Populus x berolinensis</name>
    <dbReference type="NCBI Taxonomy" id="444605"/>
    <lineage>
        <taxon>Eukaryota</taxon>
        <taxon>Viridiplantae</taxon>
        <taxon>Streptophyta</taxon>
        <taxon>Embryophyta</taxon>
        <taxon>Tracheophyta</taxon>
        <taxon>Spermatophyta</taxon>
        <taxon>Magnoliopsida</taxon>
        <taxon>eudicotyledons</taxon>
        <taxon>Gunneridae</taxon>
        <taxon>Pentapetalae</taxon>
        <taxon>rosids</taxon>
        <taxon>fabids</taxon>
        <taxon>Malpighiales</taxon>
        <taxon>Salicaceae</taxon>
        <taxon>Saliceae</taxon>
        <taxon>Populus</taxon>
    </lineage>
</organism>
<dbReference type="InterPro" id="IPR058353">
    <property type="entry name" value="DUF8040"/>
</dbReference>
<reference evidence="2" key="1">
    <citation type="journal article" date="2023" name="Mol. Ecol. Resour.">
        <title>Chromosome-level genome assembly of a triploid poplar Populus alba 'Berolinensis'.</title>
        <authorList>
            <person name="Chen S."/>
            <person name="Yu Y."/>
            <person name="Wang X."/>
            <person name="Wang S."/>
            <person name="Zhang T."/>
            <person name="Zhou Y."/>
            <person name="He R."/>
            <person name="Meng N."/>
            <person name="Wang Y."/>
            <person name="Liu W."/>
            <person name="Liu Z."/>
            <person name="Liu J."/>
            <person name="Guo Q."/>
            <person name="Huang H."/>
            <person name="Sederoff R.R."/>
            <person name="Wang G."/>
            <person name="Qu G."/>
            <person name="Chen S."/>
        </authorList>
    </citation>
    <scope>NUCLEOTIDE SEQUENCE</scope>
    <source>
        <strain evidence="2">SC-2020</strain>
    </source>
</reference>
<proteinExistence type="predicted"/>
<dbReference type="AlphaFoldDB" id="A0AAD6M3V0"/>
<gene>
    <name evidence="2" type="ORF">NC653_026795</name>
</gene>
<name>A0AAD6M3V0_9ROSI</name>
<sequence>MDANWFNALFNDHYENVMNNIGRYVSDGFAGTSSVNGFGGNFGDGYGNYNSEVQDDDLNQQDDDDGGDLFWHRECDCTKLVICTARALTLYYNMYIYKESCMNSYNTGMRWLIGILNGYWIRCVNMFRMDADTLKSLAFELETMYRLKPSRWMSVIKKVGMFFYTLALGASNREVQERFQHLDETVSRNFSKVKIVVASMALHNYIRRKSDQDVAFNKFDSHPDFVPPNTFPDVVSQSQTSGHQRASRMDYIRDDIANSLMGQ</sequence>
<feature type="domain" description="DUF8040" evidence="1">
    <location>
        <begin position="104"/>
        <end position="194"/>
    </location>
</feature>
<keyword evidence="3" id="KW-1185">Reference proteome</keyword>
<dbReference type="EMBL" id="JAQIZT010000011">
    <property type="protein sequence ID" value="KAJ6978491.1"/>
    <property type="molecule type" value="Genomic_DNA"/>
</dbReference>
<dbReference type="Proteomes" id="UP001164929">
    <property type="component" value="Chromosome 11"/>
</dbReference>
<protein>
    <recommendedName>
        <fullName evidence="1">DUF8040 domain-containing protein</fullName>
    </recommendedName>
</protein>
<evidence type="ECO:0000259" key="1">
    <source>
        <dbReference type="Pfam" id="PF26138"/>
    </source>
</evidence>
<evidence type="ECO:0000313" key="2">
    <source>
        <dbReference type="EMBL" id="KAJ6978491.1"/>
    </source>
</evidence>